<comment type="subcellular location">
    <subcellularLocation>
        <location evidence="1">Membrane</location>
        <topology evidence="1">Single-pass membrane protein</topology>
    </subcellularLocation>
</comment>
<evidence type="ECO:0000256" key="3">
    <source>
        <dbReference type="ARBA" id="ARBA00022989"/>
    </source>
</evidence>
<evidence type="ECO:0000256" key="2">
    <source>
        <dbReference type="ARBA" id="ARBA00022692"/>
    </source>
</evidence>
<protein>
    <submittedName>
        <fullName evidence="7">Uncharacterized protein</fullName>
    </submittedName>
</protein>
<dbReference type="CDD" id="cd12087">
    <property type="entry name" value="TM_EGFR-like"/>
    <property type="match status" value="1"/>
</dbReference>
<evidence type="ECO:0000256" key="6">
    <source>
        <dbReference type="SAM" id="Phobius"/>
    </source>
</evidence>
<dbReference type="GO" id="GO:0016020">
    <property type="term" value="C:membrane"/>
    <property type="evidence" value="ECO:0007669"/>
    <property type="project" value="UniProtKB-SubCell"/>
</dbReference>
<sequence>MIGGNTTGRNNDGWVMVLVISQLLLNRMIMARSTEVFDRLRARADAESLTETASEFTSISIINLATEPLQPAAVTGMTAGTSQDVSPTNIEQATDTGTIARDTPPSTQVAVTSAFASQAAAASQGGMDIPELSVGTDGILHWQQPALIASQQSEASGAAETSVEMSNAAPVASLPATLAVESIARVQPSVISEAAKLPTTSAPQIRTTVVIVATDPNSGSETSAVSISDVQLSYSASQTLVDEGSVTSQVASEAVLGSTASSSLARIAISVASRSALLDFSDVSITSRIGASASSSGSASHLASASSVNNGGVIAVEDDNESSTASFKSTTAPTIKTSASDYKLTGPSSTTAELSESIDEFLVAASSSTTTPTSIDDTVFSIPSDTTIISDGITLTGQDAVAALAAEKTSTASASATSVTTSESSGLSSIAIVGIVGGVLVALIVIYLIWYQWRKKRARKALGEETPDDPDFLDEKYPDRLTRSSFGADEPITPAVYKRRRTDHNDDEYDATMYDPETYYNDRMTRAPTDYEGEYDYDDDGRTIAGDMIALDGRTEYGLTQYGDGMTAVLADGMATNVLPTSRTVQTGQGDNPFVPVPPVPRLPSVYTSPKSITLRAADDNLSQTATHTQVPHDRETGYGMSIYDAYGGPDSRPQTQFSEPSTSNLLPWLNKGSQTPTPSVPPVDPQYTNNQVAGGPSHTPSRPPRPNGRNEVGDQQMTGMPMRMPMPMQIQMDEHEPMRAPPRAVMAQTPLPVGPPTKFESELDRAPIPTFR</sequence>
<dbReference type="Proteomes" id="UP000199727">
    <property type="component" value="Unassembled WGS sequence"/>
</dbReference>
<dbReference type="AlphaFoldDB" id="A0A854QDZ1"/>
<accession>A0A854QDZ1</accession>
<feature type="compositionally biased region" description="Low complexity" evidence="5">
    <location>
        <begin position="716"/>
        <end position="732"/>
    </location>
</feature>
<feature type="transmembrane region" description="Helical" evidence="6">
    <location>
        <begin position="427"/>
        <end position="450"/>
    </location>
</feature>
<organism evidence="7 8">
    <name type="scientific">Cryptococcus neoformans Tu259-1</name>
    <dbReference type="NCBI Taxonomy" id="1230072"/>
    <lineage>
        <taxon>Eukaryota</taxon>
        <taxon>Fungi</taxon>
        <taxon>Dikarya</taxon>
        <taxon>Basidiomycota</taxon>
        <taxon>Agaricomycotina</taxon>
        <taxon>Tremellomycetes</taxon>
        <taxon>Tremellales</taxon>
        <taxon>Cryptococcaceae</taxon>
        <taxon>Cryptococcus</taxon>
        <taxon>Cryptococcus neoformans species complex</taxon>
    </lineage>
</organism>
<gene>
    <name evidence="7" type="ORF">C361_04717</name>
</gene>
<reference evidence="7 8" key="1">
    <citation type="submission" date="2017-06" db="EMBL/GenBank/DDBJ databases">
        <title>Global population genomics of the pathogenic fungus Cryptococcus neoformans var. grubii.</title>
        <authorList>
            <person name="Cuomo C."/>
            <person name="Litvintseva A."/>
            <person name="Chen Y."/>
            <person name="Young S."/>
            <person name="Zeng Q."/>
            <person name="Chapman S."/>
            <person name="Gujja S."/>
            <person name="Saif S."/>
            <person name="Birren B."/>
        </authorList>
    </citation>
    <scope>NUCLEOTIDE SEQUENCE [LARGE SCALE GENOMIC DNA]</scope>
    <source>
        <strain evidence="7 8">Tu259-1</strain>
    </source>
</reference>
<name>A0A854QDZ1_CRYNE</name>
<evidence type="ECO:0000256" key="4">
    <source>
        <dbReference type="ARBA" id="ARBA00023136"/>
    </source>
</evidence>
<keyword evidence="3 6" id="KW-1133">Transmembrane helix</keyword>
<feature type="region of interest" description="Disordered" evidence="5">
    <location>
        <begin position="617"/>
        <end position="773"/>
    </location>
</feature>
<keyword evidence="2 6" id="KW-0812">Transmembrane</keyword>
<dbReference type="EMBL" id="AMKT01000059">
    <property type="protein sequence ID" value="OXG17726.1"/>
    <property type="molecule type" value="Genomic_DNA"/>
</dbReference>
<keyword evidence="4 6" id="KW-0472">Membrane</keyword>
<feature type="compositionally biased region" description="Polar residues" evidence="5">
    <location>
        <begin position="621"/>
        <end position="630"/>
    </location>
</feature>
<dbReference type="InterPro" id="IPR051694">
    <property type="entry name" value="Immunoregulatory_rcpt-like"/>
</dbReference>
<comment type="caution">
    <text evidence="7">The sequence shown here is derived from an EMBL/GenBank/DDBJ whole genome shotgun (WGS) entry which is preliminary data.</text>
</comment>
<evidence type="ECO:0000256" key="5">
    <source>
        <dbReference type="SAM" id="MobiDB-lite"/>
    </source>
</evidence>
<evidence type="ECO:0000256" key="1">
    <source>
        <dbReference type="ARBA" id="ARBA00004167"/>
    </source>
</evidence>
<evidence type="ECO:0000313" key="7">
    <source>
        <dbReference type="EMBL" id="OXG17726.1"/>
    </source>
</evidence>
<evidence type="ECO:0000313" key="8">
    <source>
        <dbReference type="Proteomes" id="UP000199727"/>
    </source>
</evidence>
<dbReference type="GO" id="GO:0071944">
    <property type="term" value="C:cell periphery"/>
    <property type="evidence" value="ECO:0007669"/>
    <property type="project" value="UniProtKB-ARBA"/>
</dbReference>
<dbReference type="OrthoDB" id="2576229at2759"/>
<proteinExistence type="predicted"/>
<dbReference type="PANTHER" id="PTHR15549">
    <property type="entry name" value="PAIRED IMMUNOGLOBULIN-LIKE TYPE 2 RECEPTOR"/>
    <property type="match status" value="1"/>
</dbReference>
<feature type="region of interest" description="Disordered" evidence="5">
    <location>
        <begin position="583"/>
        <end position="603"/>
    </location>
</feature>
<feature type="compositionally biased region" description="Polar residues" evidence="5">
    <location>
        <begin position="653"/>
        <end position="678"/>
    </location>
</feature>